<reference evidence="3 4" key="3">
    <citation type="journal article" date="2016" name="Sci. Rep.">
        <title>Genome-wide diversity and gene expression profiling of Babesia microti isolates identify polymorphic genes that mediate host-pathogen interactions.</title>
        <authorList>
            <person name="Silva J.C."/>
            <person name="Cornillot E."/>
            <person name="McCracken C."/>
            <person name="Usmani-Brown S."/>
            <person name="Dwivedi A."/>
            <person name="Ifeonu O.O."/>
            <person name="Crabtree J."/>
            <person name="Gotia H.T."/>
            <person name="Virji A.Z."/>
            <person name="Reynes C."/>
            <person name="Colinge J."/>
            <person name="Kumar V."/>
            <person name="Lawres L."/>
            <person name="Pazzi J.E."/>
            <person name="Pablo J.V."/>
            <person name="Hung C."/>
            <person name="Brancato J."/>
            <person name="Kumari P."/>
            <person name="Orvis J."/>
            <person name="Tretina K."/>
            <person name="Chibucos M."/>
            <person name="Ott S."/>
            <person name="Sadzewicz L."/>
            <person name="Sengamalay N."/>
            <person name="Shetty A.C."/>
            <person name="Su Q."/>
            <person name="Tallon L."/>
            <person name="Fraser C.M."/>
            <person name="Frutos R."/>
            <person name="Molina D.M."/>
            <person name="Krause P.J."/>
            <person name="Ben Mamoun C."/>
        </authorList>
    </citation>
    <scope>NUCLEOTIDE SEQUENCE [LARGE SCALE GENOMIC DNA]</scope>
    <source>
        <strain evidence="3 4">RI</strain>
    </source>
</reference>
<reference evidence="3 4" key="2">
    <citation type="journal article" date="2013" name="PLoS ONE">
        <title>Whole genome mapping and re-organization of the nuclear and mitochondrial genomes of Babesia microti isolates.</title>
        <authorList>
            <person name="Cornillot E."/>
            <person name="Dassouli A."/>
            <person name="Garg A."/>
            <person name="Pachikara N."/>
            <person name="Randazzo S."/>
            <person name="Depoix D."/>
            <person name="Carcy B."/>
            <person name="Delbecq S."/>
            <person name="Frutos R."/>
            <person name="Silva J.C."/>
            <person name="Sutton R."/>
            <person name="Krause P.J."/>
            <person name="Mamoun C.B."/>
        </authorList>
    </citation>
    <scope>NUCLEOTIDE SEQUENCE [LARGE SCALE GENOMIC DNA]</scope>
    <source>
        <strain evidence="3 4">RI</strain>
    </source>
</reference>
<dbReference type="Pfam" id="PF24652">
    <property type="entry name" value="CEP76_C"/>
    <property type="match status" value="1"/>
</dbReference>
<accession>I7J9P7</accession>
<feature type="region of interest" description="Disordered" evidence="1">
    <location>
        <begin position="1590"/>
        <end position="1762"/>
    </location>
</feature>
<organism evidence="3 4">
    <name type="scientific">Babesia microti (strain RI)</name>
    <dbReference type="NCBI Taxonomy" id="1133968"/>
    <lineage>
        <taxon>Eukaryota</taxon>
        <taxon>Sar</taxon>
        <taxon>Alveolata</taxon>
        <taxon>Apicomplexa</taxon>
        <taxon>Aconoidasida</taxon>
        <taxon>Piroplasmida</taxon>
        <taxon>Babesiidae</taxon>
        <taxon>Babesia</taxon>
    </lineage>
</organism>
<dbReference type="EMBL" id="LN871599">
    <property type="protein sequence ID" value="CCF75983.1"/>
    <property type="molecule type" value="Genomic_DNA"/>
</dbReference>
<evidence type="ECO:0000313" key="3">
    <source>
        <dbReference type="EMBL" id="CCF75983.1"/>
    </source>
</evidence>
<dbReference type="Proteomes" id="UP000002899">
    <property type="component" value="Chromosome IV"/>
</dbReference>
<gene>
    <name evidence="3" type="ORF">BmR1_04g09040</name>
</gene>
<dbReference type="RefSeq" id="XP_012650391.1">
    <property type="nucleotide sequence ID" value="XM_012794937.1"/>
</dbReference>
<feature type="region of interest" description="Disordered" evidence="1">
    <location>
        <begin position="1172"/>
        <end position="1283"/>
    </location>
</feature>
<feature type="compositionally biased region" description="Basic and acidic residues" evidence="1">
    <location>
        <begin position="1"/>
        <end position="12"/>
    </location>
</feature>
<feature type="compositionally biased region" description="Basic and acidic residues" evidence="1">
    <location>
        <begin position="1487"/>
        <end position="1500"/>
    </location>
</feature>
<reference evidence="3 4" key="1">
    <citation type="journal article" date="2012" name="Nucleic Acids Res.">
        <title>Sequencing of the smallest Apicomplexan genome from the human pathogen Babesia microti.</title>
        <authorList>
            <person name="Cornillot E."/>
            <person name="Hadj-Kaddour K."/>
            <person name="Dassouli A."/>
            <person name="Noel B."/>
            <person name="Ranwez V."/>
            <person name="Vacherie B."/>
            <person name="Augagneur Y."/>
            <person name="Bres V."/>
            <person name="Duclos A."/>
            <person name="Randazzo S."/>
            <person name="Carcy B."/>
            <person name="Debierre-Grockiego F."/>
            <person name="Delbecq S."/>
            <person name="Moubri-Menage K."/>
            <person name="Shams-Eldin H."/>
            <person name="Usmani-Brown S."/>
            <person name="Bringaud F."/>
            <person name="Wincker P."/>
            <person name="Vivares C.P."/>
            <person name="Schwarz R.T."/>
            <person name="Schetters T.P."/>
            <person name="Krause P.J."/>
            <person name="Gorenflot A."/>
            <person name="Berry V."/>
            <person name="Barbe V."/>
            <person name="Ben Mamoun C."/>
        </authorList>
    </citation>
    <scope>NUCLEOTIDE SEQUENCE [LARGE SCALE GENOMIC DNA]</scope>
    <source>
        <strain evidence="3 4">RI</strain>
    </source>
</reference>
<feature type="compositionally biased region" description="Basic and acidic residues" evidence="1">
    <location>
        <begin position="1905"/>
        <end position="1914"/>
    </location>
</feature>
<dbReference type="VEuPathDB" id="PiroplasmaDB:BmR1_04g09040"/>
<feature type="region of interest" description="Disordered" evidence="1">
    <location>
        <begin position="1555"/>
        <end position="1576"/>
    </location>
</feature>
<evidence type="ECO:0000256" key="1">
    <source>
        <dbReference type="SAM" id="MobiDB-lite"/>
    </source>
</evidence>
<dbReference type="GeneID" id="24426437"/>
<dbReference type="InterPro" id="IPR056288">
    <property type="entry name" value="CEP76_C"/>
</dbReference>
<dbReference type="KEGG" id="bmic:BmR1_04g09040"/>
<evidence type="ECO:0000259" key="2">
    <source>
        <dbReference type="Pfam" id="PF24652"/>
    </source>
</evidence>
<feature type="region of interest" description="Disordered" evidence="1">
    <location>
        <begin position="1334"/>
        <end position="1541"/>
    </location>
</feature>
<feature type="compositionally biased region" description="Basic residues" evidence="1">
    <location>
        <begin position="1740"/>
        <end position="1752"/>
    </location>
</feature>
<feature type="compositionally biased region" description="Basic and acidic residues" evidence="1">
    <location>
        <begin position="1231"/>
        <end position="1244"/>
    </location>
</feature>
<feature type="domain" description="Centrosomal protein of 76 kDa C-terminal" evidence="2">
    <location>
        <begin position="1013"/>
        <end position="1146"/>
    </location>
</feature>
<dbReference type="InterPro" id="IPR052299">
    <property type="entry name" value="CEP76"/>
</dbReference>
<protein>
    <recommendedName>
        <fullName evidence="2">Centrosomal protein of 76 kDa C-terminal domain-containing protein</fullName>
    </recommendedName>
</protein>
<evidence type="ECO:0000313" key="4">
    <source>
        <dbReference type="Proteomes" id="UP000002899"/>
    </source>
</evidence>
<sequence length="1921" mass="214458">MDKIKAFAENKLEQFGLVKQSQPPPAAQPAQQAPADLSQNTNLPQTNEEPSQPSPPPPTAEQGHSAELDSQNSNVAFQDSPIYTLPAFLDAINEKVEERGDTSEEQKYWSYPRRWIFTISGITLENYNPEPLTCFIEFKIGGTRTECRVQSNTGSEIRILHKGENKNSVRTPIVDNVTTTARQFDFTYTDEYRGSYLDLEVEKFSVRLWRYRRFSINVLEGMYEDQLLNIAKGHVKRKVTLKADDKPRAKLLFSISFQELYDFELSFLSWSAHGIFSSSALSRILATKGIPAQEKMAGRKGRAIRSASSGHSWFGRLMGVFHISHGAPRGPIGAGDREGTNLAPTGQNSEEMAEIDQKISGKADYAEHLKEITNHAASELCSSSFVILRDLDALKMKFSSSFQLRVKLKGNGVTIGNSLKSAESKSLNNTYAWENLGEIYYRGTRSELEKCVLQISVVDIQGKNKNTVASCHVPLRVVVDHPTVKKDFEPPLWLVHQAKLEKWTESLSNINFGYIQGMIQVCNVPRYRQKTTFNPVVLHESATNGASAYIVANVALDQLVADQKALVKMIGAGLGRRNGGDFSAQLFAELSWMNVICSENFDLRISNGSCVDLRANQSACEMAIGVDDIMGSKPSELTISSAPVIRLDIYARAFLADGAGEPEGTSQLSCRVVHLGGNSVSPAEIFYTSKGALRQKISKAHSLDLPLAPPGHSKRDKLYETRGFTEQLPLVPMGATATEDLPCVQFSLWTYPQVQIVTGERRVDTRQTNKGRVVTGLNRQYKSFYMRCSECWVKAAQLLGTAPLNLECTLQDGQLVFVQSLLVPIMPPSLLDNPNFLFQFILSIPFRSDTSPRHVQTPYFTLKLRRGNLLDHAILFACLLLGLSRKHDPKLLIPAGGAPNLYACGRLAVDIAGETFFFDVASGTRTSARSRGANTAPPGYIITSTNAYMVIRPAQGDSISDMIAHSYSFFPCFEDDKSPFCLEGFAATSCWHFDLAAFSGLMPQSEAIATGKILEMRLEKAINTHRSAQNLQTRWNKDSLLCEYLAKGSSLLFRVKSSVSEIEQIARAEFCEWKEALCSKVPPSHQIICRSFTFLDTNVGLLMDTLKANMGGYIDSRDDNASFSHSVSVFALPSGLIVVYLMFLISVKIHERDRRKLVYMERLRNRTAPPELISKKSNLSDMLEESPEALKSDECLNRSKSRHKEEEGTGHKTHRSKSRHKEEEGTGQNTHHSESVNKEEEGSGHKTHRSKSKHKEEPPSPIPCDEYEDRPLDTATYGSSNLLNEEEIVTSAYRLDDFISPSDDAYSLDGPSSLPVTSTNGLSNVAVEGFENDSPILICPQPEENVDVDPLDDKSKHKEEEGTGHKTHRSKSRHKEEEGTGHKTHRSKSRHKEEEGSGHKTHRSKSRHKEEEGSGHKTHRSKSRHKEEEGSGHKTHRSKSRHKEEEGSGHKTHRSKSRHKEEEGSGHKTHRSKSRHKEEEGTGQNTHHSESVNKEEEGSGHKTHRSKSKHKEEPPSPIPCDEYEDRPLDTATYGSSNLLNEEEIVTSAYRLDDFISPSDDAYSLDGPSSLPVTSTNGLSNVAVEGFENDSPILICPQPEENVDVDPLDDKSKHKEEEGTGHKTHRSKSRHKEEEGTGHKTHRSKSRHKEEEGSGHKTHRSKSRHKEEEGSGHKTHRSKSRHKEEEGSGHKTHRSKSRHKEEEGSGHKTHRSKSRHKEEEGSGHKTHRSKSRHKEEEGTGHKTHRSKSAHKKRPSESYGGNRHLNETELLPEGTIANPSHEITNEVVKTHSYSSYSSPIKSLLNSLDAFLPKYATNDGVNAVDSENLDKALSKTPETNKGLFEIAEGDISPVVAPEAMFQMPKINNTYMEPQDNTCEIRDEGSNQSEIAINLFRKSSTKDFPGNNSRDDNSGSSDDLFRRFF</sequence>
<feature type="region of interest" description="Disordered" evidence="1">
    <location>
        <begin position="1895"/>
        <end position="1914"/>
    </location>
</feature>
<proteinExistence type="predicted"/>
<feature type="compositionally biased region" description="Basic and acidic residues" evidence="1">
    <location>
        <begin position="1188"/>
        <end position="1210"/>
    </location>
</feature>
<feature type="region of interest" description="Disordered" evidence="1">
    <location>
        <begin position="1299"/>
        <end position="1320"/>
    </location>
</feature>
<dbReference type="OrthoDB" id="67700at2759"/>
<feature type="region of interest" description="Disordered" evidence="1">
    <location>
        <begin position="1"/>
        <end position="67"/>
    </location>
</feature>
<feature type="compositionally biased region" description="Basic and acidic residues" evidence="1">
    <location>
        <begin position="1607"/>
        <end position="1620"/>
    </location>
</feature>
<dbReference type="PANTHER" id="PTHR46436:SF2">
    <property type="entry name" value="CHROMOSOME UNDETERMINED SCAFFOLD_119, WHOLE GENOME SHOTGUN SEQUENCE"/>
    <property type="match status" value="1"/>
</dbReference>
<feature type="compositionally biased region" description="Basic and acidic residues" evidence="1">
    <location>
        <begin position="1351"/>
        <end position="1364"/>
    </location>
</feature>
<dbReference type="PANTHER" id="PTHR46436">
    <property type="entry name" value="CENTROSOMAL PROTEIN OF 76 KDA"/>
    <property type="match status" value="1"/>
</dbReference>
<keyword evidence="4" id="KW-1185">Reference proteome</keyword>
<name>I7J9P7_BABMR</name>